<name>A0ABD0J7T4_9CAEN</name>
<evidence type="ECO:0000313" key="2">
    <source>
        <dbReference type="Proteomes" id="UP001519460"/>
    </source>
</evidence>
<accession>A0ABD0J7T4</accession>
<organism evidence="1 2">
    <name type="scientific">Batillaria attramentaria</name>
    <dbReference type="NCBI Taxonomy" id="370345"/>
    <lineage>
        <taxon>Eukaryota</taxon>
        <taxon>Metazoa</taxon>
        <taxon>Spiralia</taxon>
        <taxon>Lophotrochozoa</taxon>
        <taxon>Mollusca</taxon>
        <taxon>Gastropoda</taxon>
        <taxon>Caenogastropoda</taxon>
        <taxon>Sorbeoconcha</taxon>
        <taxon>Cerithioidea</taxon>
        <taxon>Batillariidae</taxon>
        <taxon>Batillaria</taxon>
    </lineage>
</organism>
<keyword evidence="2" id="KW-1185">Reference proteome</keyword>
<comment type="caution">
    <text evidence="1">The sequence shown here is derived from an EMBL/GenBank/DDBJ whole genome shotgun (WGS) entry which is preliminary data.</text>
</comment>
<sequence length="158" mass="17782">MHMYAWENKRTAQKTQNLTPEGDCFVRRKGLLKRLPGIYAARHCFSGPSTGRLLSRDQAGNLSRLAEFSVFAGSRESSETAMLEEQLLEISCLLQPILVGQCMPSDSLIRYMQPSRYITAKSEPITVDNYSGIFLYQGATTHWETKKNGCTPRVPSVF</sequence>
<protein>
    <submittedName>
        <fullName evidence="1">Uncharacterized protein</fullName>
    </submittedName>
</protein>
<dbReference type="Proteomes" id="UP001519460">
    <property type="component" value="Unassembled WGS sequence"/>
</dbReference>
<dbReference type="EMBL" id="JACVVK020000600">
    <property type="protein sequence ID" value="KAK7463314.1"/>
    <property type="molecule type" value="Genomic_DNA"/>
</dbReference>
<proteinExistence type="predicted"/>
<evidence type="ECO:0000313" key="1">
    <source>
        <dbReference type="EMBL" id="KAK7463314.1"/>
    </source>
</evidence>
<dbReference type="AlphaFoldDB" id="A0ABD0J7T4"/>
<reference evidence="1 2" key="1">
    <citation type="journal article" date="2023" name="Sci. Data">
        <title>Genome assembly of the Korean intertidal mud-creeper Batillaria attramentaria.</title>
        <authorList>
            <person name="Patra A.K."/>
            <person name="Ho P.T."/>
            <person name="Jun S."/>
            <person name="Lee S.J."/>
            <person name="Kim Y."/>
            <person name="Won Y.J."/>
        </authorList>
    </citation>
    <scope>NUCLEOTIDE SEQUENCE [LARGE SCALE GENOMIC DNA]</scope>
    <source>
        <strain evidence="1">Wonlab-2016</strain>
    </source>
</reference>
<gene>
    <name evidence="1" type="ORF">BaRGS_00038115</name>
</gene>